<dbReference type="AlphaFoldDB" id="A0A650ENG4"/>
<organism evidence="1">
    <name type="scientific">uncultured Bacillota bacterium</name>
    <dbReference type="NCBI Taxonomy" id="344338"/>
    <lineage>
        <taxon>Bacteria</taxon>
        <taxon>Bacillati</taxon>
        <taxon>Bacillota</taxon>
        <taxon>environmental samples</taxon>
    </lineage>
</organism>
<sequence length="72" mass="8334">MNSAEEYEAAERLKPEYLTKEKDILIRLSAPYTAVYITDSSQCGYPLEPSRKKIWRYIKGGVNIPFMVISFI</sequence>
<gene>
    <name evidence="1" type="ORF">Firmicute1046_2420</name>
</gene>
<evidence type="ECO:0000313" key="1">
    <source>
        <dbReference type="EMBL" id="QGT51166.1"/>
    </source>
</evidence>
<reference evidence="1" key="1">
    <citation type="journal article" date="2020" name="J. ISSAAS">
        <title>Lactobacilli and other gastrointestinal microbiota of Peromyscus leucopus, reservoir host for agents of Lyme disease and other zoonoses in North America.</title>
        <authorList>
            <person name="Milovic A."/>
            <person name="Bassam K."/>
            <person name="Shao H."/>
            <person name="Chatzistamou I."/>
            <person name="Tufts D.M."/>
            <person name="Diuk-Wasser M."/>
            <person name="Barbour A.G."/>
        </authorList>
    </citation>
    <scope>NUCLEOTIDE SEQUENCE</scope>
    <source>
        <strain evidence="1">LL40</strain>
    </source>
</reference>
<proteinExistence type="predicted"/>
<name>A0A650ENG4_9FIRM</name>
<accession>A0A650ENG4</accession>
<protein>
    <submittedName>
        <fullName evidence="1">Uncharacterized protein</fullName>
    </submittedName>
</protein>
<dbReference type="EMBL" id="MN577573">
    <property type="protein sequence ID" value="QGT51166.1"/>
    <property type="molecule type" value="Genomic_DNA"/>
</dbReference>